<dbReference type="InterPro" id="IPR041698">
    <property type="entry name" value="Methyltransf_25"/>
</dbReference>
<evidence type="ECO:0000313" key="2">
    <source>
        <dbReference type="EMBL" id="EMA36152.1"/>
    </source>
</evidence>
<sequence>MGRIAKTVATLEKSCTPAPIAFDLYSWFYRSVVARESTLAAIDDGDRVLNVGCGGMPFTATLLAKRTGATVYAVDHDPAVVQEARQNLERAGIADTVEIVVDDGRNVPGDGSRLPESCTVAVVTLQAEPKDAILNQYRNAADGPERVVVRQPRTLVAGEYDRVTEREDRTGSIGHRMPTFDRSLLFEPE</sequence>
<dbReference type="RefSeq" id="WP_006673308.1">
    <property type="nucleotide sequence ID" value="NZ_AOMA01000118.1"/>
</dbReference>
<keyword evidence="2" id="KW-0808">Transferase</keyword>
<evidence type="ECO:0000259" key="1">
    <source>
        <dbReference type="Pfam" id="PF13649"/>
    </source>
</evidence>
<protein>
    <submittedName>
        <fullName evidence="2">Protein-L-isoaspartate carboxylmethyltransferase</fullName>
    </submittedName>
</protein>
<dbReference type="GO" id="GO:0008168">
    <property type="term" value="F:methyltransferase activity"/>
    <property type="evidence" value="ECO:0007669"/>
    <property type="project" value="UniProtKB-KW"/>
</dbReference>
<organism evidence="2 3">
    <name type="scientific">Halobiforma nitratireducens JCM 10879</name>
    <dbReference type="NCBI Taxonomy" id="1227454"/>
    <lineage>
        <taxon>Archaea</taxon>
        <taxon>Methanobacteriati</taxon>
        <taxon>Methanobacteriota</taxon>
        <taxon>Stenosarchaea group</taxon>
        <taxon>Halobacteria</taxon>
        <taxon>Halobacteriales</taxon>
        <taxon>Natrialbaceae</taxon>
        <taxon>Halobiforma</taxon>
    </lineage>
</organism>
<dbReference type="AlphaFoldDB" id="M0LRC7"/>
<comment type="caution">
    <text evidence="2">The sequence shown here is derived from an EMBL/GenBank/DDBJ whole genome shotgun (WGS) entry which is preliminary data.</text>
</comment>
<dbReference type="EMBL" id="AOMA01000118">
    <property type="protein sequence ID" value="EMA36152.1"/>
    <property type="molecule type" value="Genomic_DNA"/>
</dbReference>
<dbReference type="SUPFAM" id="SSF53335">
    <property type="entry name" value="S-adenosyl-L-methionine-dependent methyltransferases"/>
    <property type="match status" value="1"/>
</dbReference>
<accession>M0LRC7</accession>
<keyword evidence="2" id="KW-0489">Methyltransferase</keyword>
<evidence type="ECO:0000313" key="3">
    <source>
        <dbReference type="Proteomes" id="UP000011607"/>
    </source>
</evidence>
<dbReference type="STRING" id="1227454.C446_11987"/>
<dbReference type="OrthoDB" id="8915at2157"/>
<feature type="domain" description="Methyltransferase" evidence="1">
    <location>
        <begin position="48"/>
        <end position="111"/>
    </location>
</feature>
<dbReference type="eggNOG" id="arCOG03210">
    <property type="taxonomic scope" value="Archaea"/>
</dbReference>
<dbReference type="Pfam" id="PF13649">
    <property type="entry name" value="Methyltransf_25"/>
    <property type="match status" value="1"/>
</dbReference>
<dbReference type="Gene3D" id="3.40.50.150">
    <property type="entry name" value="Vaccinia Virus protein VP39"/>
    <property type="match status" value="1"/>
</dbReference>
<keyword evidence="3" id="KW-1185">Reference proteome</keyword>
<proteinExistence type="predicted"/>
<reference evidence="2 3" key="1">
    <citation type="journal article" date="2014" name="PLoS Genet.">
        <title>Phylogenetically driven sequencing of extremely halophilic archaea reveals strategies for static and dynamic osmo-response.</title>
        <authorList>
            <person name="Becker E.A."/>
            <person name="Seitzer P.M."/>
            <person name="Tritt A."/>
            <person name="Larsen D."/>
            <person name="Krusor M."/>
            <person name="Yao A.I."/>
            <person name="Wu D."/>
            <person name="Madern D."/>
            <person name="Eisen J.A."/>
            <person name="Darling A.E."/>
            <person name="Facciotti M.T."/>
        </authorList>
    </citation>
    <scope>NUCLEOTIDE SEQUENCE [LARGE SCALE GENOMIC DNA]</scope>
    <source>
        <strain evidence="2 3">JCM 10879</strain>
    </source>
</reference>
<name>M0LRC7_9EURY</name>
<dbReference type="InterPro" id="IPR029063">
    <property type="entry name" value="SAM-dependent_MTases_sf"/>
</dbReference>
<gene>
    <name evidence="2" type="ORF">C446_11987</name>
</gene>
<dbReference type="Proteomes" id="UP000011607">
    <property type="component" value="Unassembled WGS sequence"/>
</dbReference>
<dbReference type="GO" id="GO:0032259">
    <property type="term" value="P:methylation"/>
    <property type="evidence" value="ECO:0007669"/>
    <property type="project" value="UniProtKB-KW"/>
</dbReference>